<reference evidence="1 2" key="1">
    <citation type="submission" date="2020-02" db="EMBL/GenBank/DDBJ databases">
        <authorList>
            <person name="Ferguson B K."/>
        </authorList>
    </citation>
    <scope>NUCLEOTIDE SEQUENCE [LARGE SCALE GENOMIC DNA]</scope>
</reference>
<dbReference type="EMBL" id="CADCXU010024265">
    <property type="protein sequence ID" value="CAB0011749.1"/>
    <property type="molecule type" value="Genomic_DNA"/>
</dbReference>
<proteinExistence type="predicted"/>
<keyword evidence="2" id="KW-1185">Reference proteome</keyword>
<protein>
    <submittedName>
        <fullName evidence="1">Uncharacterized protein</fullName>
    </submittedName>
</protein>
<sequence length="463" mass="53813">MSQLDREKEARSASRASFSRIQNQLLVGIENVAPNLRALAKVLDDRFEELNKRDSVVQELMKMDMTITEEDMIEDQEKSDEYSLMYYEIKFKAAEILDNESYSVSFVGEEQEKLGPFEMPVKEYFGDEEDTATFRIPSADFKKMEVLSSSKNQESEFQKKKFEFEVDHDFEFQFDFEFDYENEFQFKCVALCLTLSSTIEFESEFERQFNFTLSLRSIMTSGFSSTSISIMRMSSSFTFSFGLTRSLSSFNEYEFELKLGLTFCLIRRMCLRYRPVLPDSAQEHLRLFTHEDGKSRSRVLGFNLEQKAHHVPELMPGREFAQLLNVLLAVQSFPRRLNVYASPAGIFSGCWKGAKLVVILDGEEDSKSSRRVLLEKLSAKPGEKFFYNTLPNLYNLRGPRIEISNKNNVRPPYAALFDAKQGEQFNFEKKIWNVFDWQRREVGSRSILLSETRENPSDSEGQP</sequence>
<gene>
    <name evidence="1" type="ORF">NTEN_LOCUS16644</name>
</gene>
<name>A0A6H5H3H6_9HEMI</name>
<evidence type="ECO:0000313" key="1">
    <source>
        <dbReference type="EMBL" id="CAB0011749.1"/>
    </source>
</evidence>
<dbReference type="Proteomes" id="UP000479000">
    <property type="component" value="Unassembled WGS sequence"/>
</dbReference>
<organism evidence="1 2">
    <name type="scientific">Nesidiocoris tenuis</name>
    <dbReference type="NCBI Taxonomy" id="355587"/>
    <lineage>
        <taxon>Eukaryota</taxon>
        <taxon>Metazoa</taxon>
        <taxon>Ecdysozoa</taxon>
        <taxon>Arthropoda</taxon>
        <taxon>Hexapoda</taxon>
        <taxon>Insecta</taxon>
        <taxon>Pterygota</taxon>
        <taxon>Neoptera</taxon>
        <taxon>Paraneoptera</taxon>
        <taxon>Hemiptera</taxon>
        <taxon>Heteroptera</taxon>
        <taxon>Panheteroptera</taxon>
        <taxon>Cimicomorpha</taxon>
        <taxon>Miridae</taxon>
        <taxon>Dicyphina</taxon>
        <taxon>Nesidiocoris</taxon>
    </lineage>
</organism>
<dbReference type="AlphaFoldDB" id="A0A6H5H3H6"/>
<feature type="non-terminal residue" evidence="1">
    <location>
        <position position="463"/>
    </location>
</feature>
<evidence type="ECO:0000313" key="2">
    <source>
        <dbReference type="Proteomes" id="UP000479000"/>
    </source>
</evidence>
<accession>A0A6H5H3H6</accession>